<feature type="transmembrane region" description="Helical" evidence="1">
    <location>
        <begin position="166"/>
        <end position="184"/>
    </location>
</feature>
<gene>
    <name evidence="2" type="ORF">APR03_001820</name>
</gene>
<dbReference type="RefSeq" id="WP_253834939.1">
    <property type="nucleotide sequence ID" value="NZ_JAMTCS010000005.1"/>
</dbReference>
<evidence type="ECO:0000313" key="3">
    <source>
        <dbReference type="Proteomes" id="UP001139493"/>
    </source>
</evidence>
<keyword evidence="1" id="KW-0472">Membrane</keyword>
<accession>A0A9X2JVG5</accession>
<feature type="transmembrane region" description="Helical" evidence="1">
    <location>
        <begin position="47"/>
        <end position="67"/>
    </location>
</feature>
<proteinExistence type="predicted"/>
<feature type="transmembrane region" description="Helical" evidence="1">
    <location>
        <begin position="190"/>
        <end position="208"/>
    </location>
</feature>
<sequence>MSVTRWTSAAFVAAGLSFLMFPLLRPWPDETVLTADLATAFASDRWVVAHLAGILGLGLLAPALLGLRTVLARDAGARGARAATGALVAAWAGAGFAALYFGAEIFGLHTLAESALRDGDLGPLADVEALRMQPWAVALFAAGLLLLAAAGVLLAVALWQAGHGRRWAGVPLALGLVLVLPQFFGGPGLRIAHGLLVAAGCVLVAAVVHRARR</sequence>
<feature type="transmembrane region" description="Helical" evidence="1">
    <location>
        <begin position="7"/>
        <end position="27"/>
    </location>
</feature>
<dbReference type="Proteomes" id="UP001139493">
    <property type="component" value="Unassembled WGS sequence"/>
</dbReference>
<evidence type="ECO:0000313" key="2">
    <source>
        <dbReference type="EMBL" id="MCP2264482.1"/>
    </source>
</evidence>
<keyword evidence="1" id="KW-1133">Transmembrane helix</keyword>
<dbReference type="EMBL" id="JAMTCS010000005">
    <property type="protein sequence ID" value="MCP2264482.1"/>
    <property type="molecule type" value="Genomic_DNA"/>
</dbReference>
<evidence type="ECO:0000256" key="1">
    <source>
        <dbReference type="SAM" id="Phobius"/>
    </source>
</evidence>
<organism evidence="2 3">
    <name type="scientific">Promicromonospora thailandica</name>
    <dbReference type="NCBI Taxonomy" id="765201"/>
    <lineage>
        <taxon>Bacteria</taxon>
        <taxon>Bacillati</taxon>
        <taxon>Actinomycetota</taxon>
        <taxon>Actinomycetes</taxon>
        <taxon>Micrococcales</taxon>
        <taxon>Promicromonosporaceae</taxon>
        <taxon>Promicromonospora</taxon>
    </lineage>
</organism>
<comment type="caution">
    <text evidence="2">The sequence shown here is derived from an EMBL/GenBank/DDBJ whole genome shotgun (WGS) entry which is preliminary data.</text>
</comment>
<feature type="transmembrane region" description="Helical" evidence="1">
    <location>
        <begin position="135"/>
        <end position="159"/>
    </location>
</feature>
<evidence type="ECO:0008006" key="4">
    <source>
        <dbReference type="Google" id="ProtNLM"/>
    </source>
</evidence>
<name>A0A9X2JVG5_9MICO</name>
<keyword evidence="1" id="KW-0812">Transmembrane</keyword>
<reference evidence="2" key="1">
    <citation type="submission" date="2022-06" db="EMBL/GenBank/DDBJ databases">
        <title>Genomic Encyclopedia of Archaeal and Bacterial Type Strains, Phase II (KMG-II): from individual species to whole genera.</title>
        <authorList>
            <person name="Goeker M."/>
        </authorList>
    </citation>
    <scope>NUCLEOTIDE SEQUENCE</scope>
    <source>
        <strain evidence="2">DSM 26652</strain>
    </source>
</reference>
<dbReference type="AlphaFoldDB" id="A0A9X2JVG5"/>
<keyword evidence="3" id="KW-1185">Reference proteome</keyword>
<feature type="transmembrane region" description="Helical" evidence="1">
    <location>
        <begin position="79"/>
        <end position="101"/>
    </location>
</feature>
<protein>
    <recommendedName>
        <fullName evidence="4">DUF4386 family protein</fullName>
    </recommendedName>
</protein>